<evidence type="ECO:0000256" key="2">
    <source>
        <dbReference type="ARBA" id="ARBA00007399"/>
    </source>
</evidence>
<evidence type="ECO:0000256" key="4">
    <source>
        <dbReference type="ARBA" id="ARBA00022764"/>
    </source>
</evidence>
<dbReference type="InterPro" id="IPR036316">
    <property type="entry name" value="Pili_assmbl_chap_C_dom_sf"/>
</dbReference>
<dbReference type="GO" id="GO:0030288">
    <property type="term" value="C:outer membrane-bounded periplasmic space"/>
    <property type="evidence" value="ECO:0007669"/>
    <property type="project" value="InterPro"/>
</dbReference>
<dbReference type="InterPro" id="IPR001829">
    <property type="entry name" value="Pili_assmbl_chaperone_bac"/>
</dbReference>
<evidence type="ECO:0000256" key="3">
    <source>
        <dbReference type="ARBA" id="ARBA00022729"/>
    </source>
</evidence>
<dbReference type="PANTHER" id="PTHR30251:SF10">
    <property type="entry name" value="FIMBRIAL CHAPERONE YEHC-RELATED"/>
    <property type="match status" value="1"/>
</dbReference>
<dbReference type="InterPro" id="IPR050643">
    <property type="entry name" value="Periplasmic_pilus_chap"/>
</dbReference>
<evidence type="ECO:0000256" key="1">
    <source>
        <dbReference type="ARBA" id="ARBA00004418"/>
    </source>
</evidence>
<dbReference type="PANTHER" id="PTHR30251">
    <property type="entry name" value="PILUS ASSEMBLY CHAPERONE"/>
    <property type="match status" value="1"/>
</dbReference>
<dbReference type="InterPro" id="IPR008962">
    <property type="entry name" value="PapD-like_sf"/>
</dbReference>
<dbReference type="PRINTS" id="PR00969">
    <property type="entry name" value="CHAPERONPILI"/>
</dbReference>
<comment type="subcellular location">
    <subcellularLocation>
        <location evidence="1">Periplasm</location>
    </subcellularLocation>
</comment>
<sequence length="236" mass="26577">MRYIQGVFYGLMLLLLSSQTHASLILKKTRLIYLSDQKSANIQAINDSEQASLVQSWIDEGNIHSPPETTKVPFIVTPPVTKIAAHDGTQLRIRFIGGDLPQDRESVFYLNVLNISPKPQNKEGMNIIQLALQIRIKVFYRPTALANGVESFINNVSALHSENQLSIKNPTPYFLNISQLYYENNQNNPIAKSVMIPPYSTEKIEGSHRQNGKLIAVYINDQGSLVSHIIQTNQLY</sequence>
<evidence type="ECO:0000313" key="8">
    <source>
        <dbReference type="EMBL" id="TCT27898.1"/>
    </source>
</evidence>
<dbReference type="InterPro" id="IPR016147">
    <property type="entry name" value="Pili_assmbl_chaperone_N"/>
</dbReference>
<reference evidence="8 9" key="1">
    <citation type="submission" date="2019-03" db="EMBL/GenBank/DDBJ databases">
        <title>Genomic analyses of the natural microbiome of Caenorhabditis elegans.</title>
        <authorList>
            <person name="Samuel B."/>
        </authorList>
    </citation>
    <scope>NUCLEOTIDE SEQUENCE [LARGE SCALE GENOMIC DNA]</scope>
    <source>
        <strain evidence="8 9">JUb102</strain>
    </source>
</reference>
<protein>
    <submittedName>
        <fullName evidence="8">P pilus assembly chaperone PapD</fullName>
    </submittedName>
</protein>
<keyword evidence="3" id="KW-0732">Signal</keyword>
<dbReference type="SUPFAM" id="SSF49584">
    <property type="entry name" value="Periplasmic chaperone C-domain"/>
    <property type="match status" value="1"/>
</dbReference>
<dbReference type="Proteomes" id="UP000295055">
    <property type="component" value="Unassembled WGS sequence"/>
</dbReference>
<evidence type="ECO:0000259" key="7">
    <source>
        <dbReference type="Pfam" id="PF02753"/>
    </source>
</evidence>
<gene>
    <name evidence="8" type="ORF">EC835_1252</name>
</gene>
<keyword evidence="5" id="KW-0143">Chaperone</keyword>
<evidence type="ECO:0000259" key="6">
    <source>
        <dbReference type="Pfam" id="PF00345"/>
    </source>
</evidence>
<evidence type="ECO:0000313" key="9">
    <source>
        <dbReference type="Proteomes" id="UP000295055"/>
    </source>
</evidence>
<feature type="domain" description="Pili assembly chaperone N-terminal" evidence="6">
    <location>
        <begin position="24"/>
        <end position="145"/>
    </location>
</feature>
<dbReference type="EMBL" id="SMAS01000025">
    <property type="protein sequence ID" value="TCT27898.1"/>
    <property type="molecule type" value="Genomic_DNA"/>
</dbReference>
<dbReference type="InterPro" id="IPR013783">
    <property type="entry name" value="Ig-like_fold"/>
</dbReference>
<accession>A0A4R3NJ40</accession>
<organism evidence="8 9">
    <name type="scientific">Providencia alcalifaciens</name>
    <dbReference type="NCBI Taxonomy" id="126385"/>
    <lineage>
        <taxon>Bacteria</taxon>
        <taxon>Pseudomonadati</taxon>
        <taxon>Pseudomonadota</taxon>
        <taxon>Gammaproteobacteria</taxon>
        <taxon>Enterobacterales</taxon>
        <taxon>Morganellaceae</taxon>
        <taxon>Providencia</taxon>
    </lineage>
</organism>
<keyword evidence="4" id="KW-0574">Periplasm</keyword>
<name>A0A4R3NJ40_9GAMM</name>
<proteinExistence type="inferred from homology"/>
<dbReference type="GO" id="GO:0071555">
    <property type="term" value="P:cell wall organization"/>
    <property type="evidence" value="ECO:0007669"/>
    <property type="project" value="InterPro"/>
</dbReference>
<comment type="caution">
    <text evidence="8">The sequence shown here is derived from an EMBL/GenBank/DDBJ whole genome shotgun (WGS) entry which is preliminary data.</text>
</comment>
<dbReference type="Pfam" id="PF02753">
    <property type="entry name" value="PapD_C"/>
    <property type="match status" value="1"/>
</dbReference>
<dbReference type="SUPFAM" id="SSF49354">
    <property type="entry name" value="PapD-like"/>
    <property type="match status" value="1"/>
</dbReference>
<dbReference type="AlphaFoldDB" id="A0A4R3NJ40"/>
<evidence type="ECO:0000256" key="5">
    <source>
        <dbReference type="ARBA" id="ARBA00023186"/>
    </source>
</evidence>
<dbReference type="RefSeq" id="WP_132497358.1">
    <property type="nucleotide sequence ID" value="NZ_SMAS01000025.1"/>
</dbReference>
<dbReference type="Gene3D" id="2.60.40.10">
    <property type="entry name" value="Immunoglobulins"/>
    <property type="match status" value="2"/>
</dbReference>
<dbReference type="InterPro" id="IPR016148">
    <property type="entry name" value="Pili_assmbl_chaperone_C"/>
</dbReference>
<dbReference type="Pfam" id="PF00345">
    <property type="entry name" value="PapD_N"/>
    <property type="match status" value="1"/>
</dbReference>
<dbReference type="OrthoDB" id="9131059at2"/>
<feature type="domain" description="Pili assembly chaperone C-terminal" evidence="7">
    <location>
        <begin position="167"/>
        <end position="225"/>
    </location>
</feature>
<comment type="similarity">
    <text evidence="2">Belongs to the periplasmic pilus chaperone family.</text>
</comment>